<accession>A0ABQ8VE38</accession>
<gene>
    <name evidence="1" type="ORF">C8R41DRAFT_724973</name>
</gene>
<organism evidence="1 2">
    <name type="scientific">Lentinula lateritia</name>
    <dbReference type="NCBI Taxonomy" id="40482"/>
    <lineage>
        <taxon>Eukaryota</taxon>
        <taxon>Fungi</taxon>
        <taxon>Dikarya</taxon>
        <taxon>Basidiomycota</taxon>
        <taxon>Agaricomycotina</taxon>
        <taxon>Agaricomycetes</taxon>
        <taxon>Agaricomycetidae</taxon>
        <taxon>Agaricales</taxon>
        <taxon>Marasmiineae</taxon>
        <taxon>Omphalotaceae</taxon>
        <taxon>Lentinula</taxon>
    </lineage>
</organism>
<feature type="non-terminal residue" evidence="1">
    <location>
        <position position="229"/>
    </location>
</feature>
<evidence type="ECO:0000313" key="2">
    <source>
        <dbReference type="Proteomes" id="UP001150217"/>
    </source>
</evidence>
<dbReference type="EMBL" id="JANVFT010000061">
    <property type="protein sequence ID" value="KAJ4480367.1"/>
    <property type="molecule type" value="Genomic_DNA"/>
</dbReference>
<reference evidence="1" key="1">
    <citation type="submission" date="2022-08" db="EMBL/GenBank/DDBJ databases">
        <title>A Global Phylogenomic Analysis of the Shiitake Genus Lentinula.</title>
        <authorList>
            <consortium name="DOE Joint Genome Institute"/>
            <person name="Sierra-Patev S."/>
            <person name="Min B."/>
            <person name="Naranjo-Ortiz M."/>
            <person name="Looney B."/>
            <person name="Konkel Z."/>
            <person name="Slot J.C."/>
            <person name="Sakamoto Y."/>
            <person name="Steenwyk J.L."/>
            <person name="Rokas A."/>
            <person name="Carro J."/>
            <person name="Camarero S."/>
            <person name="Ferreira P."/>
            <person name="Molpeceres G."/>
            <person name="Ruiz-Duenas F.J."/>
            <person name="Serrano A."/>
            <person name="Henrissat B."/>
            <person name="Drula E."/>
            <person name="Hughes K.W."/>
            <person name="Mata J.L."/>
            <person name="Ishikawa N.K."/>
            <person name="Vargas-Isla R."/>
            <person name="Ushijima S."/>
            <person name="Smith C.A."/>
            <person name="Ahrendt S."/>
            <person name="Andreopoulos W."/>
            <person name="He G."/>
            <person name="Labutti K."/>
            <person name="Lipzen A."/>
            <person name="Ng V."/>
            <person name="Riley R."/>
            <person name="Sandor L."/>
            <person name="Barry K."/>
            <person name="Martinez A.T."/>
            <person name="Xiao Y."/>
            <person name="Gibbons J.G."/>
            <person name="Terashima K."/>
            <person name="Grigoriev I.V."/>
            <person name="Hibbett D.S."/>
        </authorList>
    </citation>
    <scope>NUCLEOTIDE SEQUENCE</scope>
    <source>
        <strain evidence="1">RHP3577 ss4</strain>
    </source>
</reference>
<name>A0ABQ8VE38_9AGAR</name>
<feature type="non-terminal residue" evidence="1">
    <location>
        <position position="1"/>
    </location>
</feature>
<comment type="caution">
    <text evidence="1">The sequence shown here is derived from an EMBL/GenBank/DDBJ whole genome shotgun (WGS) entry which is preliminary data.</text>
</comment>
<proteinExistence type="predicted"/>
<dbReference type="CDD" id="cd00303">
    <property type="entry name" value="retropepsin_like"/>
    <property type="match status" value="1"/>
</dbReference>
<keyword evidence="2" id="KW-1185">Reference proteome</keyword>
<dbReference type="Proteomes" id="UP001150217">
    <property type="component" value="Unassembled WGS sequence"/>
</dbReference>
<protein>
    <submittedName>
        <fullName evidence="1">Uncharacterized protein</fullName>
    </submittedName>
</protein>
<sequence>IVNSLIDNGAHLALIHPDLVCRLGLSRRILKKPEPVCAAFQSGSNQSIAPLTEYVLLKVSSVDGSFTSRNVPFVIAPNLCTQLLLGLPWLTHNSIVIDYTLRSCTHKPLGFDLLNNKPVTRAFAFKTKSIEKIRESLVKLGNRAKEHWKKLLIELKNKCSTIRPTCPPSCVSSTPTSSEVIASIRSRIEDLATLETLKGHESRLKEKYRAIFEPIPHVDELPTSVTAKI</sequence>
<dbReference type="InterPro" id="IPR021109">
    <property type="entry name" value="Peptidase_aspartic_dom_sf"/>
</dbReference>
<evidence type="ECO:0000313" key="1">
    <source>
        <dbReference type="EMBL" id="KAJ4480367.1"/>
    </source>
</evidence>
<dbReference type="Gene3D" id="2.40.70.10">
    <property type="entry name" value="Acid Proteases"/>
    <property type="match status" value="1"/>
</dbReference>